<evidence type="ECO:0000259" key="2">
    <source>
        <dbReference type="Pfam" id="PF08401"/>
    </source>
</evidence>
<dbReference type="AlphaFoldDB" id="A0A841C864"/>
<keyword evidence="4" id="KW-1185">Reference proteome</keyword>
<sequence>MSNYKLVTIDQKFIAETVARTGSDELMEKATRGYVGLYDADENWYIPLRANLRKKPRGAYFDTPFETKNPHFKHPGLDFQKAIYVPVASVIEINNTLPKKQSNLIFSMQNQIKKEFENYVLRVEQFPNDSKDFLWSTVPLFPEGIQKIKGKSNEQHPILDNRANILQENVGFLNHNERQEVNKDTMKIYRGVIADDQKTADKWIKSIKTIQATAFGKGMYWTQSPLIAMEYGNFVYSAEIRSVEAKKILEAQDIVLLTAETHKGLSPSLEATLDLGINANYKFKFRDWHNPENINKMWRSEEFEQKEIETMHQSDISIPEFLKPLTKGNTMAQRSEYDQLIDEWEALDETTRQGKSLDQFVYEAYQKDTGFVGEFKDWAISKGAVNMENLNISVNELIKNKDYKGLSQHLKTGIQDYLKSDNFKDYLKFISKFHKYSSKNNRLLLIQNPEVSHVAGMKKWNGLGRKVNKGSKALYVYAPTQVIKKDKDGKPVLDAEGKPKKETYFFLTPVFDVSQTNGEELPKQIYELTKNLEDPQRFLKLYKGLCEVSPVKVSLEDFPGGANGYYDLKDKRIVLQQGMGEEMTLKTLIHEITHASIHEGSDATFGDAIYARQEFEAESVAYVVSNYLGIDTSSYSFAYLSSWTVLDGQSLDNFEKSLETITTQAQITIDKLEASLNKVYGLENPKNKFEERLVEANKKSLETSKPNVKKTQPQPSRSKMTPPLLSH</sequence>
<dbReference type="InterPro" id="IPR049929">
    <property type="entry name" value="TenpN-like"/>
</dbReference>
<reference evidence="3 4" key="1">
    <citation type="submission" date="2020-08" db="EMBL/GenBank/DDBJ databases">
        <title>Genomic Encyclopedia of Type Strains, Phase IV (KMG-IV): sequencing the most valuable type-strain genomes for metagenomic binning, comparative biology and taxonomic classification.</title>
        <authorList>
            <person name="Goeker M."/>
        </authorList>
    </citation>
    <scope>NUCLEOTIDE SEQUENCE [LARGE SCALE GENOMIC DNA]</scope>
    <source>
        <strain evidence="3 4">DSM 14925</strain>
    </source>
</reference>
<dbReference type="CDD" id="cd17493">
    <property type="entry name" value="toxin_TenpN"/>
    <property type="match status" value="1"/>
</dbReference>
<dbReference type="Pfam" id="PF08401">
    <property type="entry name" value="ArdcN"/>
    <property type="match status" value="1"/>
</dbReference>
<protein>
    <recommendedName>
        <fullName evidence="2">N-terminal domain-containing protein</fullName>
    </recommendedName>
</protein>
<evidence type="ECO:0000313" key="3">
    <source>
        <dbReference type="EMBL" id="MBB5887589.1"/>
    </source>
</evidence>
<dbReference type="EMBL" id="JACHHV010000005">
    <property type="protein sequence ID" value="MBB5887589.1"/>
    <property type="molecule type" value="Genomic_DNA"/>
</dbReference>
<organism evidence="3 4">
    <name type="scientific">Lactovum miscens</name>
    <dbReference type="NCBI Taxonomy" id="190387"/>
    <lineage>
        <taxon>Bacteria</taxon>
        <taxon>Bacillati</taxon>
        <taxon>Bacillota</taxon>
        <taxon>Bacilli</taxon>
        <taxon>Lactobacillales</taxon>
        <taxon>Streptococcaceae</taxon>
        <taxon>Lactovum</taxon>
    </lineage>
</organism>
<comment type="caution">
    <text evidence="3">The sequence shown here is derived from an EMBL/GenBank/DDBJ whole genome shotgun (WGS) entry which is preliminary data.</text>
</comment>
<dbReference type="Proteomes" id="UP000562464">
    <property type="component" value="Unassembled WGS sequence"/>
</dbReference>
<accession>A0A841C864</accession>
<evidence type="ECO:0000313" key="4">
    <source>
        <dbReference type="Proteomes" id="UP000562464"/>
    </source>
</evidence>
<dbReference type="InterPro" id="IPR013610">
    <property type="entry name" value="ArdC_N"/>
</dbReference>
<gene>
    <name evidence="3" type="ORF">HNQ37_000461</name>
</gene>
<evidence type="ECO:0000256" key="1">
    <source>
        <dbReference type="SAM" id="MobiDB-lite"/>
    </source>
</evidence>
<feature type="region of interest" description="Disordered" evidence="1">
    <location>
        <begin position="695"/>
        <end position="727"/>
    </location>
</feature>
<dbReference type="RefSeq" id="WP_183538923.1">
    <property type="nucleotide sequence ID" value="NZ_JACHHV010000005.1"/>
</dbReference>
<name>A0A841C864_9LACT</name>
<dbReference type="Gene3D" id="1.10.10.2910">
    <property type="match status" value="1"/>
</dbReference>
<proteinExistence type="predicted"/>
<feature type="domain" description="N-terminal" evidence="2">
    <location>
        <begin position="424"/>
        <end position="506"/>
    </location>
</feature>
<feature type="compositionally biased region" description="Polar residues" evidence="1">
    <location>
        <begin position="703"/>
        <end position="719"/>
    </location>
</feature>
<dbReference type="GO" id="GO:0003697">
    <property type="term" value="F:single-stranded DNA binding"/>
    <property type="evidence" value="ECO:0007669"/>
    <property type="project" value="InterPro"/>
</dbReference>